<evidence type="ECO:0000313" key="2">
    <source>
        <dbReference type="Proteomes" id="UP000233654"/>
    </source>
</evidence>
<organism evidence="1 2">
    <name type="scientific">Candidatus Anoxymicrobium japonicum</name>
    <dbReference type="NCBI Taxonomy" id="2013648"/>
    <lineage>
        <taxon>Bacteria</taxon>
        <taxon>Bacillati</taxon>
        <taxon>Actinomycetota</taxon>
        <taxon>Candidatus Geothermincolia</taxon>
        <taxon>Candidatus Geothermincolales</taxon>
        <taxon>Candidatus Anoxymicrobiaceae</taxon>
        <taxon>Candidatus Anoxymicrobium</taxon>
    </lineage>
</organism>
<dbReference type="EMBL" id="PHEX01000075">
    <property type="protein sequence ID" value="PKQ27583.1"/>
    <property type="molecule type" value="Genomic_DNA"/>
</dbReference>
<dbReference type="AlphaFoldDB" id="A0A2N3G4E0"/>
<dbReference type="InterPro" id="IPR022454">
    <property type="entry name" value="CHP03883_F420-assoc"/>
</dbReference>
<evidence type="ECO:0008006" key="3">
    <source>
        <dbReference type="Google" id="ProtNLM"/>
    </source>
</evidence>
<dbReference type="InterPro" id="IPR018766">
    <property type="entry name" value="Zinicin_2"/>
</dbReference>
<gene>
    <name evidence="1" type="ORF">CVT63_07205</name>
</gene>
<dbReference type="Gene3D" id="1.20.150.30">
    <property type="entry name" value="Zincin-like metallopeptidase, N-terminal domain"/>
    <property type="match status" value="1"/>
</dbReference>
<evidence type="ECO:0000313" key="1">
    <source>
        <dbReference type="EMBL" id="PKQ27583.1"/>
    </source>
</evidence>
<dbReference type="PANTHER" id="PTHR39420:SF1">
    <property type="entry name" value="HYDROLASE"/>
    <property type="match status" value="1"/>
</dbReference>
<comment type="caution">
    <text evidence="1">The sequence shown here is derived from an EMBL/GenBank/DDBJ whole genome shotgun (WGS) entry which is preliminary data.</text>
</comment>
<proteinExistence type="predicted"/>
<reference evidence="1 2" key="1">
    <citation type="journal article" date="2017" name="ISME J.">
        <title>Potential for microbial H2 and metal transformations associated with novel bacteria and archaea in deep terrestrial subsurface sediments.</title>
        <authorList>
            <person name="Hernsdorf A.W."/>
            <person name="Amano Y."/>
            <person name="Miyakawa K."/>
            <person name="Ise K."/>
            <person name="Suzuki Y."/>
            <person name="Anantharaman K."/>
            <person name="Probst A."/>
            <person name="Burstein D."/>
            <person name="Thomas B.C."/>
            <person name="Banfield J.F."/>
        </authorList>
    </citation>
    <scope>NUCLEOTIDE SEQUENCE [LARGE SCALE GENOMIC DNA]</scope>
    <source>
        <strain evidence="1">HGW-Actinobacteria-3</strain>
    </source>
</reference>
<name>A0A2N3G4E0_9ACTN</name>
<dbReference type="PANTHER" id="PTHR39420">
    <property type="match status" value="1"/>
</dbReference>
<dbReference type="Proteomes" id="UP000233654">
    <property type="component" value="Unassembled WGS sequence"/>
</dbReference>
<dbReference type="NCBIfam" id="TIGR03883">
    <property type="entry name" value="DUF2342_F420"/>
    <property type="match status" value="1"/>
</dbReference>
<accession>A0A2N3G4E0</accession>
<protein>
    <recommendedName>
        <fullName evidence="3">Zinc-dependent metalloprotease</fullName>
    </recommendedName>
</protein>
<sequence>MTRPTTFLEAIFKVIDTVAHKLVNFAPLGRGMRNAMKSPADGLISWDHVREIAVATLELQREKPEAIHPSMVAAYQKMLLDSQDQVAGYTELKVSRLPERVEVFNQQEWIDANIVSFRFLFDRISERYVKMLEEMELEKGVSSGRVARKLARTVLCVQVGIIMGYLSRKVLGQFDLSLPEPDKGGKLYVVEPNVRRVEMELGLEPAEFRQWITLHEVTHSFEFHCNGWLRPFMMSSTQEYLSGIDWKSMARPDSLRKMRRGAVGEGDALKVGGLISMVMTPEQRTILARLQAVMSVLEGYSNHVMDQVGQALLPSYDDMKSRFDRRRDSKSRAEKLFQRLIGLNLKLEQYKIGQKFVDTVVEAEGVEFMNKVWENAQRMPTLDEIGDPAAWIARTKNGTPPAKLRLV</sequence>
<dbReference type="SUPFAM" id="SSF55486">
    <property type="entry name" value="Metalloproteases ('zincins'), catalytic domain"/>
    <property type="match status" value="1"/>
</dbReference>
<dbReference type="NCBIfam" id="TIGR03624">
    <property type="entry name" value="putative hydrolase"/>
    <property type="match status" value="1"/>
</dbReference>
<dbReference type="InterPro" id="IPR042271">
    <property type="entry name" value="Zinicin_2_N"/>
</dbReference>
<dbReference type="Pfam" id="PF10103">
    <property type="entry name" value="Zincin_2"/>
    <property type="match status" value="1"/>
</dbReference>